<dbReference type="SUPFAM" id="SSF49764">
    <property type="entry name" value="HSP20-like chaperones"/>
    <property type="match status" value="1"/>
</dbReference>
<dbReference type="CDD" id="cd06464">
    <property type="entry name" value="ACD_sHsps-like"/>
    <property type="match status" value="1"/>
</dbReference>
<sequence length="148" mass="16457">MNNENQKCCKPQNNAIEDIGKAMDSIKLTVGGMVQSAGNMIAPHFPAVDIIDNFDGYIINIDLPGISKENVSLECSDHALVIKATRIDEEETKSAGYIKRERGVSTAYRRIELPEDADRDNLEAELVNGVLRIDIPKKEMSVRKIDLK</sequence>
<reference evidence="4" key="1">
    <citation type="submission" date="2016-03" db="EMBL/GenBank/DDBJ databases">
        <authorList>
            <person name="Borrel G."/>
            <person name="Mccann A."/>
            <person name="O'Toole P.W."/>
        </authorList>
    </citation>
    <scope>NUCLEOTIDE SEQUENCE</scope>
    <source>
        <strain evidence="4">183</strain>
    </source>
</reference>
<dbReference type="Proteomes" id="UP000752814">
    <property type="component" value="Unassembled WGS sequence"/>
</dbReference>
<feature type="domain" description="SHSP" evidence="3">
    <location>
        <begin position="39"/>
        <end position="148"/>
    </location>
</feature>
<dbReference type="Pfam" id="PF00011">
    <property type="entry name" value="HSP20"/>
    <property type="match status" value="1"/>
</dbReference>
<proteinExistence type="inferred from homology"/>
<dbReference type="InterPro" id="IPR002068">
    <property type="entry name" value="A-crystallin/Hsp20_dom"/>
</dbReference>
<organism evidence="4 5">
    <name type="scientific">Candidatus Methanomassiliicoccus intestinalis</name>
    <dbReference type="NCBI Taxonomy" id="1406512"/>
    <lineage>
        <taxon>Archaea</taxon>
        <taxon>Methanobacteriati</taxon>
        <taxon>Thermoplasmatota</taxon>
        <taxon>Thermoplasmata</taxon>
        <taxon>Methanomassiliicoccales</taxon>
        <taxon>Methanomassiliicoccaceae</taxon>
        <taxon>Methanomassiliicoccus</taxon>
    </lineage>
</organism>
<dbReference type="PROSITE" id="PS01031">
    <property type="entry name" value="SHSP"/>
    <property type="match status" value="1"/>
</dbReference>
<dbReference type="GeneID" id="41323876"/>
<dbReference type="AlphaFoldDB" id="A0A8J8PFU8"/>
<dbReference type="RefSeq" id="WP_020449337.1">
    <property type="nucleotide sequence ID" value="NZ_CAYAXV010000005.1"/>
</dbReference>
<protein>
    <recommendedName>
        <fullName evidence="3">SHSP domain-containing protein</fullName>
    </recommendedName>
</protein>
<evidence type="ECO:0000313" key="5">
    <source>
        <dbReference type="Proteomes" id="UP000752814"/>
    </source>
</evidence>
<comment type="caution">
    <text evidence="4">The sequence shown here is derived from an EMBL/GenBank/DDBJ whole genome shotgun (WGS) entry which is preliminary data.</text>
</comment>
<dbReference type="Gene3D" id="2.60.40.790">
    <property type="match status" value="1"/>
</dbReference>
<gene>
    <name evidence="4" type="ORF">A3207_03050</name>
</gene>
<accession>A0A8J8PFU8</accession>
<dbReference type="InterPro" id="IPR008978">
    <property type="entry name" value="HSP20-like_chaperone"/>
</dbReference>
<evidence type="ECO:0000256" key="1">
    <source>
        <dbReference type="PROSITE-ProRule" id="PRU00285"/>
    </source>
</evidence>
<dbReference type="InterPro" id="IPR031107">
    <property type="entry name" value="Small_HSP"/>
</dbReference>
<evidence type="ECO:0000256" key="2">
    <source>
        <dbReference type="RuleBase" id="RU003616"/>
    </source>
</evidence>
<evidence type="ECO:0000259" key="3">
    <source>
        <dbReference type="PROSITE" id="PS01031"/>
    </source>
</evidence>
<dbReference type="PANTHER" id="PTHR11527">
    <property type="entry name" value="HEAT-SHOCK PROTEIN 20 FAMILY MEMBER"/>
    <property type="match status" value="1"/>
</dbReference>
<comment type="similarity">
    <text evidence="1 2">Belongs to the small heat shock protein (HSP20) family.</text>
</comment>
<evidence type="ECO:0000313" key="4">
    <source>
        <dbReference type="EMBL" id="TQS82931.1"/>
    </source>
</evidence>
<name>A0A8J8PFU8_9ARCH</name>
<dbReference type="EMBL" id="LVVT01000014">
    <property type="protein sequence ID" value="TQS82931.1"/>
    <property type="molecule type" value="Genomic_DNA"/>
</dbReference>